<evidence type="ECO:0000256" key="3">
    <source>
        <dbReference type="ARBA" id="ARBA00023163"/>
    </source>
</evidence>
<evidence type="ECO:0000313" key="6">
    <source>
        <dbReference type="Proteomes" id="UP000077881"/>
    </source>
</evidence>
<dbReference type="InterPro" id="IPR036390">
    <property type="entry name" value="WH_DNA-bd_sf"/>
</dbReference>
<organism evidence="5 6">
    <name type="scientific">Lederbergia galactosidilytica</name>
    <dbReference type="NCBI Taxonomy" id="217031"/>
    <lineage>
        <taxon>Bacteria</taxon>
        <taxon>Bacillati</taxon>
        <taxon>Bacillota</taxon>
        <taxon>Bacilli</taxon>
        <taxon>Bacillales</taxon>
        <taxon>Bacillaceae</taxon>
        <taxon>Lederbergia</taxon>
    </lineage>
</organism>
<reference evidence="5 6" key="1">
    <citation type="submission" date="2015-05" db="EMBL/GenBank/DDBJ databases">
        <title>Comparison of genome.</title>
        <authorList>
            <person name="Zheng Z."/>
            <person name="Sun M."/>
        </authorList>
    </citation>
    <scope>NUCLEOTIDE SEQUENCE [LARGE SCALE GENOMIC DNA]</scope>
    <source>
        <strain evidence="5 6">G25-74</strain>
    </source>
</reference>
<dbReference type="Gene3D" id="1.10.10.10">
    <property type="entry name" value="Winged helix-like DNA-binding domain superfamily/Winged helix DNA-binding domain"/>
    <property type="match status" value="1"/>
</dbReference>
<protein>
    <recommendedName>
        <fullName evidence="4">HTH marR-type domain-containing protein</fullName>
    </recommendedName>
</protein>
<dbReference type="InterPro" id="IPR039422">
    <property type="entry name" value="MarR/SlyA-like"/>
</dbReference>
<dbReference type="STRING" id="217031.ABB05_11390"/>
<evidence type="ECO:0000256" key="2">
    <source>
        <dbReference type="ARBA" id="ARBA00023125"/>
    </source>
</evidence>
<dbReference type="GO" id="GO:0003677">
    <property type="term" value="F:DNA binding"/>
    <property type="evidence" value="ECO:0007669"/>
    <property type="project" value="UniProtKB-KW"/>
</dbReference>
<dbReference type="SUPFAM" id="SSF46785">
    <property type="entry name" value="Winged helix' DNA-binding domain"/>
    <property type="match status" value="1"/>
</dbReference>
<dbReference type="PANTHER" id="PTHR33164">
    <property type="entry name" value="TRANSCRIPTIONAL REGULATOR, MARR FAMILY"/>
    <property type="match status" value="1"/>
</dbReference>
<comment type="caution">
    <text evidence="5">The sequence shown here is derived from an EMBL/GenBank/DDBJ whole genome shotgun (WGS) entry which is preliminary data.</text>
</comment>
<accession>A0A177ZSR8</accession>
<evidence type="ECO:0000259" key="4">
    <source>
        <dbReference type="PROSITE" id="PS50995"/>
    </source>
</evidence>
<keyword evidence="3" id="KW-0804">Transcription</keyword>
<dbReference type="Pfam" id="PF22381">
    <property type="entry name" value="Staph_reg_Sar_Rot"/>
    <property type="match status" value="1"/>
</dbReference>
<gene>
    <name evidence="5" type="ORF">ABB05_11390</name>
</gene>
<evidence type="ECO:0000313" key="5">
    <source>
        <dbReference type="EMBL" id="OAK70986.1"/>
    </source>
</evidence>
<dbReference type="GO" id="GO:0006950">
    <property type="term" value="P:response to stress"/>
    <property type="evidence" value="ECO:0007669"/>
    <property type="project" value="TreeGrafter"/>
</dbReference>
<dbReference type="InterPro" id="IPR055166">
    <property type="entry name" value="Transc_reg_Sar_Rot_HTH"/>
</dbReference>
<dbReference type="RefSeq" id="WP_064468152.1">
    <property type="nucleotide sequence ID" value="NZ_LDJR01000047.1"/>
</dbReference>
<dbReference type="InterPro" id="IPR036388">
    <property type="entry name" value="WH-like_DNA-bd_sf"/>
</dbReference>
<sequence length="153" mass="17600">MDIEEFKRYLLNYSREISENTNKVFNPLIEQFGLTTLQFRILMEIRQNGSHTIGGLANQIKMAGTNISTMCKKLEKMELLERIRKPEDERVVLVILTQKGNAIVTEIDRVIVEKITLYTKAESEQTMSEIIIGLKQLNQLLQKMGQTASHKSD</sequence>
<proteinExistence type="predicted"/>
<dbReference type="PANTHER" id="PTHR33164:SF43">
    <property type="entry name" value="HTH-TYPE TRANSCRIPTIONAL REPRESSOR YETL"/>
    <property type="match status" value="1"/>
</dbReference>
<name>A0A177ZSR8_9BACI</name>
<feature type="domain" description="HTH marR-type" evidence="4">
    <location>
        <begin position="3"/>
        <end position="146"/>
    </location>
</feature>
<dbReference type="SMART" id="SM00347">
    <property type="entry name" value="HTH_MARR"/>
    <property type="match status" value="1"/>
</dbReference>
<dbReference type="GO" id="GO:0003700">
    <property type="term" value="F:DNA-binding transcription factor activity"/>
    <property type="evidence" value="ECO:0007669"/>
    <property type="project" value="InterPro"/>
</dbReference>
<dbReference type="EMBL" id="LDJR01000047">
    <property type="protein sequence ID" value="OAK70986.1"/>
    <property type="molecule type" value="Genomic_DNA"/>
</dbReference>
<keyword evidence="2" id="KW-0238">DNA-binding</keyword>
<keyword evidence="1" id="KW-0805">Transcription regulation</keyword>
<dbReference type="PATRIC" id="fig|217031.6.peg.2430"/>
<keyword evidence="6" id="KW-1185">Reference proteome</keyword>
<evidence type="ECO:0000256" key="1">
    <source>
        <dbReference type="ARBA" id="ARBA00023015"/>
    </source>
</evidence>
<dbReference type="Proteomes" id="UP000077881">
    <property type="component" value="Unassembled WGS sequence"/>
</dbReference>
<dbReference type="PROSITE" id="PS50995">
    <property type="entry name" value="HTH_MARR_2"/>
    <property type="match status" value="1"/>
</dbReference>
<dbReference type="AlphaFoldDB" id="A0A177ZSR8"/>
<dbReference type="InterPro" id="IPR000835">
    <property type="entry name" value="HTH_MarR-typ"/>
</dbReference>